<dbReference type="PROSITE" id="PS51257">
    <property type="entry name" value="PROKAR_LIPOPROTEIN"/>
    <property type="match status" value="1"/>
</dbReference>
<name>Q7USE0_RHOBA</name>
<dbReference type="OrthoDB" id="279113at2"/>
<keyword evidence="2" id="KW-0732">Signal</keyword>
<dbReference type="KEGG" id="rba:RB4557"/>
<proteinExistence type="predicted"/>
<evidence type="ECO:0000313" key="3">
    <source>
        <dbReference type="EMBL" id="CAD73857.1"/>
    </source>
</evidence>
<organism evidence="3 4">
    <name type="scientific">Rhodopirellula baltica (strain DSM 10527 / NCIMB 13988 / SH1)</name>
    <dbReference type="NCBI Taxonomy" id="243090"/>
    <lineage>
        <taxon>Bacteria</taxon>
        <taxon>Pseudomonadati</taxon>
        <taxon>Planctomycetota</taxon>
        <taxon>Planctomycetia</taxon>
        <taxon>Pirellulales</taxon>
        <taxon>Pirellulaceae</taxon>
        <taxon>Rhodopirellula</taxon>
    </lineage>
</organism>
<feature type="region of interest" description="Disordered" evidence="1">
    <location>
        <begin position="120"/>
        <end position="156"/>
    </location>
</feature>
<dbReference type="Proteomes" id="UP000001025">
    <property type="component" value="Chromosome"/>
</dbReference>
<feature type="compositionally biased region" description="Basic and acidic residues" evidence="1">
    <location>
        <begin position="144"/>
        <end position="156"/>
    </location>
</feature>
<sequence>MLRTTSVPDCLRAVLFLSALSTFVACGPSGISLSGTATIDGSPIEKGKISLVPKANVDSPTAMAPIIDGQFTIPPESQLREGSFDLRVSVTADRTPKAQLTFLKGGNKAAVGTAINQALKDAPPSEESFTSEFEVSGSDDEIQLEFKRETVPPKRR</sequence>
<evidence type="ECO:0000256" key="2">
    <source>
        <dbReference type="SAM" id="SignalP"/>
    </source>
</evidence>
<accession>Q7USE0</accession>
<feature type="chain" id="PRO_5004292218" evidence="2">
    <location>
        <begin position="25"/>
        <end position="156"/>
    </location>
</feature>
<evidence type="ECO:0000313" key="4">
    <source>
        <dbReference type="Proteomes" id="UP000001025"/>
    </source>
</evidence>
<dbReference type="InParanoid" id="Q7USE0"/>
<dbReference type="AlphaFoldDB" id="Q7USE0"/>
<keyword evidence="4" id="KW-1185">Reference proteome</keyword>
<feature type="signal peptide" evidence="2">
    <location>
        <begin position="1"/>
        <end position="24"/>
    </location>
</feature>
<dbReference type="HOGENOM" id="CLU_1685206_0_0_0"/>
<evidence type="ECO:0000256" key="1">
    <source>
        <dbReference type="SAM" id="MobiDB-lite"/>
    </source>
</evidence>
<reference evidence="3 4" key="1">
    <citation type="journal article" date="2003" name="Proc. Natl. Acad. Sci. U.S.A.">
        <title>Complete genome sequence of the marine planctomycete Pirellula sp. strain 1.</title>
        <authorList>
            <person name="Gloeckner F.O."/>
            <person name="Kube M."/>
            <person name="Bauer M."/>
            <person name="Teeling H."/>
            <person name="Lombardot T."/>
            <person name="Ludwig W."/>
            <person name="Gade D."/>
            <person name="Beck A."/>
            <person name="Borzym K."/>
            <person name="Heitmann K."/>
            <person name="Rabus R."/>
            <person name="Schlesner H."/>
            <person name="Amann R."/>
            <person name="Reinhardt R."/>
        </authorList>
    </citation>
    <scope>NUCLEOTIDE SEQUENCE [LARGE SCALE GENOMIC DNA]</scope>
    <source>
        <strain evidence="4">DSM 10527 / NCIMB 13988 / SH1</strain>
    </source>
</reference>
<dbReference type="PATRIC" id="fig|243090.15.peg.2133"/>
<feature type="compositionally biased region" description="Low complexity" evidence="1">
    <location>
        <begin position="125"/>
        <end position="136"/>
    </location>
</feature>
<dbReference type="RefSeq" id="WP_011119970.1">
    <property type="nucleotide sequence ID" value="NC_005027.1"/>
</dbReference>
<dbReference type="EMBL" id="BX294140">
    <property type="protein sequence ID" value="CAD73857.1"/>
    <property type="molecule type" value="Genomic_DNA"/>
</dbReference>
<protein>
    <submittedName>
        <fullName evidence="3">Uncharacterized protein</fullName>
    </submittedName>
</protein>
<dbReference type="EnsemblBacteria" id="CAD73857">
    <property type="protein sequence ID" value="CAD73857"/>
    <property type="gene ID" value="RB4557"/>
</dbReference>
<gene>
    <name evidence="3" type="ordered locus">RB4557</name>
</gene>